<comment type="caution">
    <text evidence="3">The sequence shown here is derived from an EMBL/GenBank/DDBJ whole genome shotgun (WGS) entry which is preliminary data.</text>
</comment>
<dbReference type="InterPro" id="IPR023473">
    <property type="entry name" value="AMMECR1"/>
</dbReference>
<organism evidence="3">
    <name type="scientific">Eiseniibacteriota bacterium</name>
    <dbReference type="NCBI Taxonomy" id="2212470"/>
    <lineage>
        <taxon>Bacteria</taxon>
        <taxon>Candidatus Eiseniibacteriota</taxon>
    </lineage>
</organism>
<sequence length="320" mass="34511">LGEALAGRKALIVASTDLSHFHSDTRARNLDGVFIAGLERFDPAGMHESLRRKETEACGGGPTIAAMIAAKMLGANACSVLGYATSGDVTGDVSSVVGYVSAVMVRAADSPIRSGRESRGAGASPGSSEDAYDIGLTREDKTYLLRLARRTIESRFGREIELAPSSSALLDRPSGAFVTLTSRGRLRGCIGYIEALKPLRETISEMAASAAFEDWRFPPVTESELEDIEIEISVLSPLRRIDDPSLIEVGTHGIIVTKGGKRGLLLPQVALEWKWDRETFLRQTCIKAGLPEDAWKEDGTAIEIFSADIFNERELLGTGR</sequence>
<dbReference type="InterPro" id="IPR027485">
    <property type="entry name" value="AMMECR1_N"/>
</dbReference>
<reference evidence="3" key="1">
    <citation type="journal article" date="2020" name="mSystems">
        <title>Genome- and Community-Level Interaction Insights into Carbon Utilization and Element Cycling Functions of Hydrothermarchaeota in Hydrothermal Sediment.</title>
        <authorList>
            <person name="Zhou Z."/>
            <person name="Liu Y."/>
            <person name="Xu W."/>
            <person name="Pan J."/>
            <person name="Luo Z.H."/>
            <person name="Li M."/>
        </authorList>
    </citation>
    <scope>NUCLEOTIDE SEQUENCE [LARGE SCALE GENOMIC DNA]</scope>
    <source>
        <strain evidence="3">SpSt-1233</strain>
    </source>
</reference>
<dbReference type="Gene3D" id="3.40.830.10">
    <property type="entry name" value="LigB-like"/>
    <property type="match status" value="1"/>
</dbReference>
<protein>
    <submittedName>
        <fullName evidence="3">AmmeMemoRadiSam system protein A</fullName>
    </submittedName>
</protein>
<dbReference type="PROSITE" id="PS51112">
    <property type="entry name" value="AMMECR1"/>
    <property type="match status" value="1"/>
</dbReference>
<dbReference type="InterPro" id="IPR002733">
    <property type="entry name" value="AMMECR1_domain"/>
</dbReference>
<feature type="region of interest" description="Disordered" evidence="1">
    <location>
        <begin position="113"/>
        <end position="132"/>
    </location>
</feature>
<dbReference type="NCBIfam" id="TIGR00296">
    <property type="entry name" value="TIGR00296 family protein"/>
    <property type="match status" value="1"/>
</dbReference>
<feature type="domain" description="AMMECR1" evidence="2">
    <location>
        <begin position="139"/>
        <end position="320"/>
    </location>
</feature>
<dbReference type="AlphaFoldDB" id="A0A7V2AV97"/>
<dbReference type="Pfam" id="PF01875">
    <property type="entry name" value="Memo"/>
    <property type="match status" value="1"/>
</dbReference>
<evidence type="ECO:0000256" key="1">
    <source>
        <dbReference type="SAM" id="MobiDB-lite"/>
    </source>
</evidence>
<dbReference type="CDD" id="cd07361">
    <property type="entry name" value="MEMO_like"/>
    <property type="match status" value="1"/>
</dbReference>
<dbReference type="SUPFAM" id="SSF143447">
    <property type="entry name" value="AMMECR1-like"/>
    <property type="match status" value="1"/>
</dbReference>
<dbReference type="Gene3D" id="3.30.700.20">
    <property type="entry name" value="Hypothetical protein ph0010, domain 1"/>
    <property type="match status" value="1"/>
</dbReference>
<dbReference type="NCBIfam" id="TIGR04335">
    <property type="entry name" value="AmmeMemoSam_A"/>
    <property type="match status" value="1"/>
</dbReference>
<dbReference type="Proteomes" id="UP000886069">
    <property type="component" value="Unassembled WGS sequence"/>
</dbReference>
<dbReference type="HAMAP" id="MF_00645">
    <property type="entry name" value="AMMECR1"/>
    <property type="match status" value="1"/>
</dbReference>
<dbReference type="Gene3D" id="3.30.1490.150">
    <property type="entry name" value="Hypothetical protein ph0010, domain 2"/>
    <property type="match status" value="1"/>
</dbReference>
<dbReference type="InterPro" id="IPR027623">
    <property type="entry name" value="AmmeMemoSam_A"/>
</dbReference>
<evidence type="ECO:0000313" key="3">
    <source>
        <dbReference type="EMBL" id="HER43928.1"/>
    </source>
</evidence>
<proteinExistence type="inferred from homology"/>
<evidence type="ECO:0000259" key="2">
    <source>
        <dbReference type="PROSITE" id="PS51112"/>
    </source>
</evidence>
<dbReference type="EMBL" id="DSEC01000399">
    <property type="protein sequence ID" value="HER43928.1"/>
    <property type="molecule type" value="Genomic_DNA"/>
</dbReference>
<accession>A0A7V2AV97</accession>
<dbReference type="InterPro" id="IPR002737">
    <property type="entry name" value="MEMO1_fam"/>
</dbReference>
<dbReference type="Pfam" id="PF01871">
    <property type="entry name" value="AMMECR1"/>
    <property type="match status" value="1"/>
</dbReference>
<dbReference type="InterPro" id="IPR023472">
    <property type="entry name" value="Uncharacterised_MJ0810"/>
</dbReference>
<dbReference type="PANTHER" id="PTHR13016">
    <property type="entry name" value="AMMECR1 HOMOLOG"/>
    <property type="match status" value="1"/>
</dbReference>
<name>A0A7V2AV97_UNCEI</name>
<dbReference type="PANTHER" id="PTHR13016:SF0">
    <property type="entry name" value="AMME SYNDROME CANDIDATE GENE 1 PROTEIN"/>
    <property type="match status" value="1"/>
</dbReference>
<dbReference type="NCBIfam" id="TIGR04336">
    <property type="entry name" value="AmmeMemoSam_B"/>
    <property type="match status" value="1"/>
</dbReference>
<feature type="non-terminal residue" evidence="3">
    <location>
        <position position="1"/>
    </location>
</feature>
<gene>
    <name evidence="3" type="primary">amrA</name>
    <name evidence="3" type="ORF">ENO08_05665</name>
</gene>
<dbReference type="InterPro" id="IPR036071">
    <property type="entry name" value="AMMECR1_dom_sf"/>
</dbReference>